<keyword evidence="3" id="KW-0547">Nucleotide-binding</keyword>
<dbReference type="GO" id="GO:0051731">
    <property type="term" value="F:polynucleotide 5'-hydroxyl-kinase activity"/>
    <property type="evidence" value="ECO:0007669"/>
    <property type="project" value="InterPro"/>
</dbReference>
<dbReference type="InterPro" id="IPR045116">
    <property type="entry name" value="Clp1/Grc3"/>
</dbReference>
<proteinExistence type="inferred from homology"/>
<organism evidence="9 10">
    <name type="scientific">Dissostichus mawsoni</name>
    <name type="common">Antarctic cod</name>
    <dbReference type="NCBI Taxonomy" id="36200"/>
    <lineage>
        <taxon>Eukaryota</taxon>
        <taxon>Metazoa</taxon>
        <taxon>Chordata</taxon>
        <taxon>Craniata</taxon>
        <taxon>Vertebrata</taxon>
        <taxon>Euteleostomi</taxon>
        <taxon>Actinopterygii</taxon>
        <taxon>Neopterygii</taxon>
        <taxon>Teleostei</taxon>
        <taxon>Neoteleostei</taxon>
        <taxon>Acanthomorphata</taxon>
        <taxon>Eupercaria</taxon>
        <taxon>Perciformes</taxon>
        <taxon>Notothenioidei</taxon>
        <taxon>Nototheniidae</taxon>
        <taxon>Dissostichus</taxon>
    </lineage>
</organism>
<dbReference type="EMBL" id="JAAKFY010000002">
    <property type="protein sequence ID" value="KAF3860913.1"/>
    <property type="molecule type" value="Genomic_DNA"/>
</dbReference>
<name>A0A7J5ZH13_DISMA</name>
<evidence type="ECO:0000256" key="4">
    <source>
        <dbReference type="ARBA" id="ARBA00022777"/>
    </source>
</evidence>
<evidence type="ECO:0000259" key="8">
    <source>
        <dbReference type="Pfam" id="PF24419"/>
    </source>
</evidence>
<sequence>MDNDSNDSMEWKKYSQSIHGNVVKTSGEIENIIPVRLEGGSLHNCAERDDRRNHAVLIMQKNQTLCFRGKCHLTCLYGRVEVMGFTIEEGQQSYPLFSPASHCPLTIRALENSDQTRDDKTEASSILKKYLTSASRKKLLKNVTSNSSIILLEPMETPLTRFLSSFTDLSELFSPPVSELMSAVLDTPLNGLGMIPLVGAIEGLKMSKSYRQALNMVVGACRGPPFTHQTPPEHMIHFGHTSCETDLERYLESLKTLWRRRSPSRETTVVINTMGWVKGFGFQLLVDMIRFFPVSHVVQLSHSGVTQCPSMTPEFLRTAHGHQTHPPAVTALDEFTESHSPPKSYTHVIVQSEFQGAGRQGTAKHQRTNELRELSLLGYLSQLQSPDPGPIRPLHTLTPYQVPQSAVALGVIHCEVVPSHMFYAANASLVALCCIGEKVSSKGGPVLLSQAPICPCVGFDPSILRNVNCLLLGAISLPSCILTTQMPYITKDYSFDLTGAGKLRVFKGLTRPSQMGN</sequence>
<evidence type="ECO:0000313" key="10">
    <source>
        <dbReference type="Proteomes" id="UP000518266"/>
    </source>
</evidence>
<keyword evidence="2" id="KW-0808">Transferase</keyword>
<evidence type="ECO:0000256" key="6">
    <source>
        <dbReference type="ARBA" id="ARBA00071212"/>
    </source>
</evidence>
<reference evidence="9 10" key="1">
    <citation type="submission" date="2020-03" db="EMBL/GenBank/DDBJ databases">
        <title>Dissostichus mawsoni Genome sequencing and assembly.</title>
        <authorList>
            <person name="Park H."/>
        </authorList>
    </citation>
    <scope>NUCLEOTIDE SEQUENCE [LARGE SCALE GENOMIC DNA]</scope>
    <source>
        <strain evidence="9">DM0001</strain>
        <tissue evidence="9">Muscle</tissue>
    </source>
</reference>
<accession>A0A7J5ZH13</accession>
<keyword evidence="10" id="KW-1185">Reference proteome</keyword>
<feature type="domain" description="Clp1 P-loop" evidence="7">
    <location>
        <begin position="231"/>
        <end position="303"/>
    </location>
</feature>
<protein>
    <recommendedName>
        <fullName evidence="6">Polynucleotide 5'-hydroxyl-kinase NOL9</fullName>
    </recommendedName>
</protein>
<evidence type="ECO:0000256" key="3">
    <source>
        <dbReference type="ARBA" id="ARBA00022741"/>
    </source>
</evidence>
<evidence type="ECO:0000256" key="1">
    <source>
        <dbReference type="ARBA" id="ARBA00011003"/>
    </source>
</evidence>
<evidence type="ECO:0000259" key="7">
    <source>
        <dbReference type="Pfam" id="PF16575"/>
    </source>
</evidence>
<dbReference type="PANTHER" id="PTHR12755">
    <property type="entry name" value="CLEAVAGE/POLYADENYLATION FACTOR IA SUBUNIT CLP1P"/>
    <property type="match status" value="1"/>
</dbReference>
<dbReference type="Pfam" id="PF24419">
    <property type="entry name" value="Cupin_NOL9"/>
    <property type="match status" value="1"/>
</dbReference>
<comment type="similarity">
    <text evidence="1">Belongs to the Clp1 family. NOL9/GRC3 subfamily.</text>
</comment>
<dbReference type="Proteomes" id="UP000518266">
    <property type="component" value="Unassembled WGS sequence"/>
</dbReference>
<dbReference type="InterPro" id="IPR032319">
    <property type="entry name" value="CLP1_P"/>
</dbReference>
<dbReference type="InterPro" id="IPR057573">
    <property type="entry name" value="NOL9_N"/>
</dbReference>
<dbReference type="AlphaFoldDB" id="A0A7J5ZH13"/>
<dbReference type="GO" id="GO:0000448">
    <property type="term" value="P:cleavage in ITS2 between 5.8S rRNA and LSU-rRNA of tricistronic rRNA transcript (SSU-rRNA, 5.8S rRNA, LSU-rRNA)"/>
    <property type="evidence" value="ECO:0007669"/>
    <property type="project" value="TreeGrafter"/>
</dbReference>
<keyword evidence="4" id="KW-0418">Kinase</keyword>
<dbReference type="Pfam" id="PF16575">
    <property type="entry name" value="CLP1_P"/>
    <property type="match status" value="1"/>
</dbReference>
<evidence type="ECO:0000256" key="2">
    <source>
        <dbReference type="ARBA" id="ARBA00022679"/>
    </source>
</evidence>
<dbReference type="Gene3D" id="3.40.50.300">
    <property type="entry name" value="P-loop containing nucleotide triphosphate hydrolases"/>
    <property type="match status" value="1"/>
</dbReference>
<evidence type="ECO:0000313" key="9">
    <source>
        <dbReference type="EMBL" id="KAF3860913.1"/>
    </source>
</evidence>
<dbReference type="OrthoDB" id="2405412at2759"/>
<comment type="caution">
    <text evidence="9">The sequence shown here is derived from an EMBL/GenBank/DDBJ whole genome shotgun (WGS) entry which is preliminary data.</text>
</comment>
<dbReference type="InterPro" id="IPR027417">
    <property type="entry name" value="P-loop_NTPase"/>
</dbReference>
<dbReference type="GO" id="GO:0005524">
    <property type="term" value="F:ATP binding"/>
    <property type="evidence" value="ECO:0007669"/>
    <property type="project" value="UniProtKB-KW"/>
</dbReference>
<dbReference type="PANTHER" id="PTHR12755:SF3">
    <property type="entry name" value="POLYNUCLEOTIDE 5'-HYDROXYL-KINASE NOL9"/>
    <property type="match status" value="1"/>
</dbReference>
<feature type="domain" description="NOL9 N-terminal" evidence="8">
    <location>
        <begin position="45"/>
        <end position="175"/>
    </location>
</feature>
<evidence type="ECO:0000256" key="5">
    <source>
        <dbReference type="ARBA" id="ARBA00022840"/>
    </source>
</evidence>
<keyword evidence="5" id="KW-0067">ATP-binding</keyword>
<dbReference type="GO" id="GO:0005634">
    <property type="term" value="C:nucleus"/>
    <property type="evidence" value="ECO:0007669"/>
    <property type="project" value="TreeGrafter"/>
</dbReference>
<gene>
    <name evidence="9" type="ORF">F7725_001168</name>
</gene>